<dbReference type="STRING" id="658219.SAMN05216212_2320"/>
<feature type="binding site" evidence="3">
    <location>
        <position position="251"/>
    </location>
    <ligand>
        <name>substrate</name>
    </ligand>
</feature>
<reference evidence="6" key="1">
    <citation type="submission" date="2016-10" db="EMBL/GenBank/DDBJ databases">
        <authorList>
            <person name="Varghese N."/>
            <person name="Submissions S."/>
        </authorList>
    </citation>
    <scope>NUCLEOTIDE SEQUENCE [LARGE SCALE GENOMIC DNA]</scope>
    <source>
        <strain evidence="6">CGMCC 1.10658</strain>
    </source>
</reference>
<dbReference type="Proteomes" id="UP000199305">
    <property type="component" value="Unassembled WGS sequence"/>
</dbReference>
<dbReference type="SUPFAM" id="SSF53850">
    <property type="entry name" value="Periplasmic binding protein-like II"/>
    <property type="match status" value="1"/>
</dbReference>
<proteinExistence type="predicted"/>
<feature type="binding site" evidence="3">
    <location>
        <position position="252"/>
    </location>
    <ligand>
        <name>Na(+)</name>
        <dbReference type="ChEBI" id="CHEBI:29101"/>
    </ligand>
</feature>
<keyword evidence="6" id="KW-1185">Reference proteome</keyword>
<feature type="transmembrane region" description="Helical" evidence="4">
    <location>
        <begin position="28"/>
        <end position="49"/>
    </location>
</feature>
<feature type="binding site" evidence="2">
    <location>
        <position position="193"/>
    </location>
    <ligand>
        <name>substrate</name>
    </ligand>
</feature>
<keyword evidence="3" id="KW-0479">Metal-binding</keyword>
<name>A0A1G9BR09_9GAMM</name>
<evidence type="ECO:0000256" key="3">
    <source>
        <dbReference type="PIRSR" id="PIRSR039026-2"/>
    </source>
</evidence>
<feature type="binding site" evidence="2">
    <location>
        <position position="214"/>
    </location>
    <ligand>
        <name>substrate</name>
    </ligand>
</feature>
<dbReference type="InterPro" id="IPR038404">
    <property type="entry name" value="TRAP_DctP_sf"/>
</dbReference>
<dbReference type="EMBL" id="FNFH01000004">
    <property type="protein sequence ID" value="SDK41375.1"/>
    <property type="molecule type" value="Genomic_DNA"/>
</dbReference>
<dbReference type="InterPro" id="IPR018389">
    <property type="entry name" value="DctP_fam"/>
</dbReference>
<dbReference type="Pfam" id="PF03480">
    <property type="entry name" value="DctP"/>
    <property type="match status" value="1"/>
</dbReference>
<evidence type="ECO:0000256" key="1">
    <source>
        <dbReference type="ARBA" id="ARBA00022729"/>
    </source>
</evidence>
<gene>
    <name evidence="5" type="ORF">SAMN05216212_2320</name>
</gene>
<dbReference type="NCBIfam" id="NF037995">
    <property type="entry name" value="TRAP_S1"/>
    <property type="match status" value="1"/>
</dbReference>
<dbReference type="GO" id="GO:0031317">
    <property type="term" value="C:tripartite ATP-independent periplasmic transporter complex"/>
    <property type="evidence" value="ECO:0007669"/>
    <property type="project" value="InterPro"/>
</dbReference>
<dbReference type="PIRSF" id="PIRSF039026">
    <property type="entry name" value="SiaP"/>
    <property type="match status" value="1"/>
</dbReference>
<evidence type="ECO:0000256" key="4">
    <source>
        <dbReference type="SAM" id="Phobius"/>
    </source>
</evidence>
<keyword evidence="4" id="KW-0812">Transmembrane</keyword>
<dbReference type="GO" id="GO:0046872">
    <property type="term" value="F:metal ion binding"/>
    <property type="evidence" value="ECO:0007669"/>
    <property type="project" value="UniProtKB-KW"/>
</dbReference>
<keyword evidence="1" id="KW-0732">Signal</keyword>
<sequence length="399" mass="44289">MTPAHNFATISSGEDKNAKIKSMKKINWYPPVILGLLALLVITFGALVVSRSEQGPARQFTEDGSRETFEWKLVTTWPKNFPGLGSAPERFARTVEAMSDGRLKIKVYGAGELVPAMGVFGAVSEGAAQVGHGAAYYWKGKVPAAQFFTAVPFGLNAQEMNGWLHYGGGRELWEELYAPFNLIPMAGGSTGVQMAGWFNKEINTVEDLQGLKMRIPGLGGEVLNRAGGTAVTIPGGELYTALQTGVIDATEWVGPYNDLAFGFHQIAKYYYYPGWHEPGSILEFIFNKTAFEKLPKDLQAIVRVAARDANQDMLDEYTARNNRALQELVEQHGVQLRRLPDEVLAHLKAVNREILEETAAEDPQFARVYEAFKEFRDDVIPYHRISEEAYYQTRAISAD</sequence>
<feature type="binding site" evidence="3">
    <location>
        <position position="277"/>
    </location>
    <ligand>
        <name>substrate</name>
    </ligand>
</feature>
<organism evidence="5 6">
    <name type="scientific">Microbulbifer yueqingensis</name>
    <dbReference type="NCBI Taxonomy" id="658219"/>
    <lineage>
        <taxon>Bacteria</taxon>
        <taxon>Pseudomonadati</taxon>
        <taxon>Pseudomonadota</taxon>
        <taxon>Gammaproteobacteria</taxon>
        <taxon>Cellvibrionales</taxon>
        <taxon>Microbulbiferaceae</taxon>
        <taxon>Microbulbifer</taxon>
    </lineage>
</organism>
<dbReference type="AlphaFoldDB" id="A0A1G9BR09"/>
<dbReference type="InterPro" id="IPR026289">
    <property type="entry name" value="SBP_TakP-like"/>
</dbReference>
<accession>A0A1G9BR09</accession>
<protein>
    <submittedName>
        <fullName evidence="5">TRAP-type mannitol/chloroaromatic compound transport system, substrate-binding protein</fullName>
    </submittedName>
</protein>
<evidence type="ECO:0000256" key="2">
    <source>
        <dbReference type="PIRSR" id="PIRSR039026-1"/>
    </source>
</evidence>
<dbReference type="Gene3D" id="3.40.190.10">
    <property type="entry name" value="Periplasmic binding protein-like II"/>
    <property type="match status" value="1"/>
</dbReference>
<dbReference type="CDD" id="cd13604">
    <property type="entry name" value="PBP2_TRAP_ketoacid_lactate_like"/>
    <property type="match status" value="1"/>
</dbReference>
<dbReference type="GO" id="GO:0055085">
    <property type="term" value="P:transmembrane transport"/>
    <property type="evidence" value="ECO:0007669"/>
    <property type="project" value="InterPro"/>
</dbReference>
<evidence type="ECO:0000313" key="6">
    <source>
        <dbReference type="Proteomes" id="UP000199305"/>
    </source>
</evidence>
<keyword evidence="4" id="KW-0472">Membrane</keyword>
<dbReference type="Gene3D" id="3.40.190.170">
    <property type="entry name" value="Bacterial extracellular solute-binding protein, family 7"/>
    <property type="match status" value="1"/>
</dbReference>
<dbReference type="PANTHER" id="PTHR33376:SF5">
    <property type="entry name" value="EXTRACYTOPLASMIC SOLUTE RECEPTOR PROTEIN"/>
    <property type="match status" value="1"/>
</dbReference>
<dbReference type="PANTHER" id="PTHR33376">
    <property type="match status" value="1"/>
</dbReference>
<keyword evidence="4" id="KW-1133">Transmembrane helix</keyword>
<evidence type="ECO:0000313" key="5">
    <source>
        <dbReference type="EMBL" id="SDK41375.1"/>
    </source>
</evidence>